<dbReference type="KEGG" id="rsi:Runsl_1347"/>
<dbReference type="AlphaFoldDB" id="A0A7U4E560"/>
<reference evidence="1 2" key="2">
    <citation type="journal article" date="2012" name="Stand. Genomic Sci.">
        <title>Complete genome sequence of the aquatic bacterium Runella slithyformis type strain (LSU 4(T)).</title>
        <authorList>
            <person name="Copeland A."/>
            <person name="Zhang X."/>
            <person name="Misra M."/>
            <person name="Lapidus A."/>
            <person name="Nolan M."/>
            <person name="Lucas S."/>
            <person name="Deshpande S."/>
            <person name="Cheng J.F."/>
            <person name="Tapia R."/>
            <person name="Goodwin L.A."/>
            <person name="Pitluck S."/>
            <person name="Liolios K."/>
            <person name="Pagani I."/>
            <person name="Ivanova N."/>
            <person name="Mikhailova N."/>
            <person name="Pati A."/>
            <person name="Chen A."/>
            <person name="Palaniappan K."/>
            <person name="Land M."/>
            <person name="Hauser L."/>
            <person name="Pan C."/>
            <person name="Jeffries C.D."/>
            <person name="Detter J.C."/>
            <person name="Brambilla E.M."/>
            <person name="Rohde M."/>
            <person name="Djao O.D."/>
            <person name="Goker M."/>
            <person name="Sikorski J."/>
            <person name="Tindall B.J."/>
            <person name="Woyke T."/>
            <person name="Bristow J."/>
            <person name="Eisen J.A."/>
            <person name="Markowitz V."/>
            <person name="Hugenholtz P."/>
            <person name="Kyrpides N.C."/>
            <person name="Klenk H.P."/>
            <person name="Mavromatis K."/>
        </authorList>
    </citation>
    <scope>NUCLEOTIDE SEQUENCE [LARGE SCALE GENOMIC DNA]</scope>
    <source>
        <strain evidence="2">ATCC 29530 / DSM 19594 / LMG 11500 / NCIMB 11436 / LSU 4</strain>
    </source>
</reference>
<dbReference type="EMBL" id="CP002859">
    <property type="protein sequence ID" value="AEI47774.1"/>
    <property type="molecule type" value="Genomic_DNA"/>
</dbReference>
<name>A0A7U4E560_RUNSL</name>
<dbReference type="Proteomes" id="UP000000493">
    <property type="component" value="Chromosome"/>
</dbReference>
<gene>
    <name evidence="1" type="ordered locus">Runsl_1347</name>
</gene>
<reference evidence="2" key="1">
    <citation type="submission" date="2011-06" db="EMBL/GenBank/DDBJ databases">
        <title>The complete genome of chromosome of Runella slithyformis DSM 19594.</title>
        <authorList>
            <consortium name="US DOE Joint Genome Institute (JGI-PGF)"/>
            <person name="Lucas S."/>
            <person name="Han J."/>
            <person name="Lapidus A."/>
            <person name="Bruce D."/>
            <person name="Goodwin L."/>
            <person name="Pitluck S."/>
            <person name="Peters L."/>
            <person name="Kyrpides N."/>
            <person name="Mavromatis K."/>
            <person name="Ivanova N."/>
            <person name="Ovchinnikova G."/>
            <person name="Zhang X."/>
            <person name="Misra M."/>
            <person name="Detter J.C."/>
            <person name="Tapia R."/>
            <person name="Han C."/>
            <person name="Land M."/>
            <person name="Hauser L."/>
            <person name="Markowitz V."/>
            <person name="Cheng J.-F."/>
            <person name="Hugenholtz P."/>
            <person name="Woyke T."/>
            <person name="Wu D."/>
            <person name="Tindall B."/>
            <person name="Faehrich R."/>
            <person name="Brambilla E."/>
            <person name="Klenk H.-P."/>
            <person name="Eisen J.A."/>
        </authorList>
    </citation>
    <scope>NUCLEOTIDE SEQUENCE [LARGE SCALE GENOMIC DNA]</scope>
    <source>
        <strain evidence="2">ATCC 29530 / DSM 19594 / LMG 11500 / NCIMB 11436 / LSU 4</strain>
    </source>
</reference>
<protein>
    <submittedName>
        <fullName evidence="1">Uncharacterized protein</fullName>
    </submittedName>
</protein>
<evidence type="ECO:0000313" key="1">
    <source>
        <dbReference type="EMBL" id="AEI47774.1"/>
    </source>
</evidence>
<accession>A0A7U4E560</accession>
<organism evidence="1 2">
    <name type="scientific">Runella slithyformis (strain ATCC 29530 / DSM 19594 / LMG 11500 / NCIMB 11436 / LSU 4)</name>
    <dbReference type="NCBI Taxonomy" id="761193"/>
    <lineage>
        <taxon>Bacteria</taxon>
        <taxon>Pseudomonadati</taxon>
        <taxon>Bacteroidota</taxon>
        <taxon>Cytophagia</taxon>
        <taxon>Cytophagales</taxon>
        <taxon>Spirosomataceae</taxon>
        <taxon>Runella</taxon>
    </lineage>
</organism>
<keyword evidence="2" id="KW-1185">Reference proteome</keyword>
<evidence type="ECO:0000313" key="2">
    <source>
        <dbReference type="Proteomes" id="UP000000493"/>
    </source>
</evidence>
<dbReference type="RefSeq" id="WP_013927093.1">
    <property type="nucleotide sequence ID" value="NC_015703.1"/>
</dbReference>
<proteinExistence type="predicted"/>
<sequence length="192" mass="22166">MKDIMNSEAAIEFKILAYLMSCENREEELGGDVLGEHFRKLSQTVGFKEALTAPSLSKITAQKGGAFTEKLLGAILLHCWPKSIAKISWYEKQLFVRYLLKCHSTESAKDVLLAGTYAGHYKVRRSSTAGYLIELFKEYMNSRAGYVERFYERRKRIYNHELEDNVQTLIRQCPTLQPVVENFYETHLTKPK</sequence>